<evidence type="ECO:0000313" key="9">
    <source>
        <dbReference type="Proteomes" id="UP000085678"/>
    </source>
</evidence>
<feature type="compositionally biased region" description="Polar residues" evidence="8">
    <location>
        <begin position="471"/>
        <end position="484"/>
    </location>
</feature>
<gene>
    <name evidence="10 11" type="primary">LOC106158991</name>
</gene>
<accession>A0A1S3HYE6</accession>
<evidence type="ECO:0000256" key="7">
    <source>
        <dbReference type="PROSITE-ProRule" id="PRU00339"/>
    </source>
</evidence>
<dbReference type="KEGG" id="lak:106158991"/>
<dbReference type="PROSITE" id="PS50005">
    <property type="entry name" value="TPR"/>
    <property type="match status" value="1"/>
</dbReference>
<dbReference type="RefSeq" id="XP_013390592.1">
    <property type="nucleotide sequence ID" value="XM_013535138.1"/>
</dbReference>
<evidence type="ECO:0000256" key="8">
    <source>
        <dbReference type="SAM" id="MobiDB-lite"/>
    </source>
</evidence>
<feature type="region of interest" description="Disordered" evidence="8">
    <location>
        <begin position="1"/>
        <end position="43"/>
    </location>
</feature>
<evidence type="ECO:0000256" key="6">
    <source>
        <dbReference type="ARBA" id="ARBA00044739"/>
    </source>
</evidence>
<dbReference type="InterPro" id="IPR051476">
    <property type="entry name" value="Bac_ResReg_Asp_Phosphatase"/>
</dbReference>
<feature type="repeat" description="TPR" evidence="7">
    <location>
        <begin position="373"/>
        <end position="406"/>
    </location>
</feature>
<dbReference type="SUPFAM" id="SSF48452">
    <property type="entry name" value="TPR-like"/>
    <property type="match status" value="1"/>
</dbReference>
<keyword evidence="4 7" id="KW-0802">TPR repeat</keyword>
<comment type="subcellular location">
    <subcellularLocation>
        <location evidence="1">Cytoplasm</location>
    </subcellularLocation>
</comment>
<dbReference type="Pfam" id="PF13181">
    <property type="entry name" value="TPR_8"/>
    <property type="match status" value="2"/>
</dbReference>
<dbReference type="GO" id="GO:0005737">
    <property type="term" value="C:cytoplasm"/>
    <property type="evidence" value="ECO:0007669"/>
    <property type="project" value="UniProtKB-SubCell"/>
</dbReference>
<dbReference type="Pfam" id="PF13174">
    <property type="entry name" value="TPR_6"/>
    <property type="match status" value="1"/>
</dbReference>
<dbReference type="Gene3D" id="1.25.40.10">
    <property type="entry name" value="Tetratricopeptide repeat domain"/>
    <property type="match status" value="1"/>
</dbReference>
<reference evidence="10 11" key="1">
    <citation type="submission" date="2025-04" db="UniProtKB">
        <authorList>
            <consortium name="RefSeq"/>
        </authorList>
    </citation>
    <scope>IDENTIFICATION</scope>
    <source>
        <tissue evidence="10 11">Gonads</tissue>
    </source>
</reference>
<dbReference type="GO" id="GO:0005929">
    <property type="term" value="C:cilium"/>
    <property type="evidence" value="ECO:0007669"/>
    <property type="project" value="TreeGrafter"/>
</dbReference>
<dbReference type="InterPro" id="IPR019734">
    <property type="entry name" value="TPR_rpt"/>
</dbReference>
<feature type="compositionally biased region" description="Basic and acidic residues" evidence="8">
    <location>
        <begin position="443"/>
        <end position="468"/>
    </location>
</feature>
<comment type="function">
    <text evidence="6">Axonemal protein which is implicated in axonemal and/or peri-axonemal structure assembly and regulates flagellum assembly and beating and therefore sperm motility.</text>
</comment>
<dbReference type="SMART" id="SM00028">
    <property type="entry name" value="TPR"/>
    <property type="match status" value="5"/>
</dbReference>
<evidence type="ECO:0000256" key="2">
    <source>
        <dbReference type="ARBA" id="ARBA00022490"/>
    </source>
</evidence>
<proteinExistence type="predicted"/>
<dbReference type="OrthoDB" id="626167at2759"/>
<evidence type="ECO:0000313" key="10">
    <source>
        <dbReference type="RefSeq" id="XP_013390591.1"/>
    </source>
</evidence>
<keyword evidence="2" id="KW-0963">Cytoplasm</keyword>
<sequence length="537" mass="60555">MTTALPAIRQHSGKMGQQNMQQHHMPSPPVTARSPSMSTKSYLKPMRRSLGKKEKEMLMRQAALRSQQPELTKRETAAYRNTYMHNLCLDMLQEGFHRSFSELFALVKRQYSEREAAGPESMMWTQMMLDEEHEKLEMLKVFLTRAEAALRKDDYEEVYNARYQLAKYFQSTGDKWLSDHFYTTCLDTSGSIKANVRFQAEAHCNVGLALEESGDYFNSAEQLENFHTHASEHKDWVTNEGVTLHAVSCNHLMRVYTTIGNKLEANKEQEASLSYFVKAYNMAVEGGDLKLKGESSYRLGLAYEKAKDSETALLYLNDFLETCKQLNDDVGIGQACEAIAKSYESLGKINESIRYLEQFCEVAERSKQEKAYSKACSNLGAVFNSLGKYDKATEYFSKAYNLSRALNDQESIKTSRVHYGVAMAHNMMQGFCNHLITPTKPSMERQVEWKSTRVDEFSKEIPQEKQEQEQLSTTPASHQTQSEPASREVSNMEPAAAGTAATETAPATEGEGAPSQGKVEQATENQEPADSQAPAES</sequence>
<evidence type="ECO:0000256" key="3">
    <source>
        <dbReference type="ARBA" id="ARBA00022737"/>
    </source>
</evidence>
<protein>
    <recommendedName>
        <fullName evidence="5">Tetratricopeptide repeat protein 29</fullName>
    </recommendedName>
</protein>
<evidence type="ECO:0000256" key="5">
    <source>
        <dbReference type="ARBA" id="ARBA00040665"/>
    </source>
</evidence>
<dbReference type="GO" id="GO:0003341">
    <property type="term" value="P:cilium movement"/>
    <property type="evidence" value="ECO:0007669"/>
    <property type="project" value="TreeGrafter"/>
</dbReference>
<dbReference type="GeneID" id="106158991"/>
<organism evidence="9 10">
    <name type="scientific">Lingula anatina</name>
    <name type="common">Brachiopod</name>
    <name type="synonym">Lingula unguis</name>
    <dbReference type="NCBI Taxonomy" id="7574"/>
    <lineage>
        <taxon>Eukaryota</taxon>
        <taxon>Metazoa</taxon>
        <taxon>Spiralia</taxon>
        <taxon>Lophotrochozoa</taxon>
        <taxon>Brachiopoda</taxon>
        <taxon>Linguliformea</taxon>
        <taxon>Lingulata</taxon>
        <taxon>Lingulida</taxon>
        <taxon>Linguloidea</taxon>
        <taxon>Lingulidae</taxon>
        <taxon>Lingula</taxon>
    </lineage>
</organism>
<dbReference type="InterPro" id="IPR011990">
    <property type="entry name" value="TPR-like_helical_dom_sf"/>
</dbReference>
<dbReference type="AlphaFoldDB" id="A0A1S3HYE6"/>
<feature type="region of interest" description="Disordered" evidence="8">
    <location>
        <begin position="443"/>
        <end position="537"/>
    </location>
</feature>
<keyword evidence="3" id="KW-0677">Repeat</keyword>
<dbReference type="PANTHER" id="PTHR46630:SF1">
    <property type="entry name" value="TETRATRICOPEPTIDE REPEAT PROTEIN 29"/>
    <property type="match status" value="1"/>
</dbReference>
<evidence type="ECO:0000313" key="11">
    <source>
        <dbReference type="RefSeq" id="XP_013390592.1"/>
    </source>
</evidence>
<keyword evidence="9" id="KW-1185">Reference proteome</keyword>
<feature type="compositionally biased region" description="Polar residues" evidence="8">
    <location>
        <begin position="15"/>
        <end position="24"/>
    </location>
</feature>
<dbReference type="PANTHER" id="PTHR46630">
    <property type="entry name" value="TETRATRICOPEPTIDE REPEAT PROTEIN 29"/>
    <property type="match status" value="1"/>
</dbReference>
<name>A0A1S3HYE6_LINAN</name>
<dbReference type="STRING" id="7574.A0A1S3HYE6"/>
<feature type="compositionally biased region" description="Low complexity" evidence="8">
    <location>
        <begin position="493"/>
        <end position="514"/>
    </location>
</feature>
<dbReference type="Proteomes" id="UP000085678">
    <property type="component" value="Unplaced"/>
</dbReference>
<evidence type="ECO:0000256" key="1">
    <source>
        <dbReference type="ARBA" id="ARBA00004496"/>
    </source>
</evidence>
<dbReference type="RefSeq" id="XP_013390591.1">
    <property type="nucleotide sequence ID" value="XM_013535137.1"/>
</dbReference>
<evidence type="ECO:0000256" key="4">
    <source>
        <dbReference type="ARBA" id="ARBA00022803"/>
    </source>
</evidence>